<evidence type="ECO:0000313" key="2">
    <source>
        <dbReference type="Proteomes" id="UP000188388"/>
    </source>
</evidence>
<keyword evidence="2" id="KW-1185">Reference proteome</keyword>
<organism evidence="1 2">
    <name type="scientific">Mesorhizobium prunaredense</name>
    <dbReference type="NCBI Taxonomy" id="1631249"/>
    <lineage>
        <taxon>Bacteria</taxon>
        <taxon>Pseudomonadati</taxon>
        <taxon>Pseudomonadota</taxon>
        <taxon>Alphaproteobacteria</taxon>
        <taxon>Hyphomicrobiales</taxon>
        <taxon>Phyllobacteriaceae</taxon>
        <taxon>Mesorhizobium</taxon>
    </lineage>
</organism>
<reference evidence="2" key="1">
    <citation type="submission" date="2017-01" db="EMBL/GenBank/DDBJ databases">
        <authorList>
            <person name="Brunel B."/>
        </authorList>
    </citation>
    <scope>NUCLEOTIDE SEQUENCE [LARGE SCALE GENOMIC DNA]</scope>
</reference>
<name>A0A1R3VDM6_9HYPH</name>
<dbReference type="AlphaFoldDB" id="A0A1R3VDM6"/>
<gene>
    <name evidence="1" type="ORF">BQ8794_50066</name>
</gene>
<dbReference type="EMBL" id="FTPD01000045">
    <property type="protein sequence ID" value="SIT57964.1"/>
    <property type="molecule type" value="Genomic_DNA"/>
</dbReference>
<accession>A0A1R3VDM6</accession>
<protein>
    <submittedName>
        <fullName evidence="1">Uncharacterized protein</fullName>
    </submittedName>
</protein>
<dbReference type="Proteomes" id="UP000188388">
    <property type="component" value="Unassembled WGS sequence"/>
</dbReference>
<sequence>MRRPMVTRLLGRLDYRHAIIPLLMSLGSAHATPPVEETAQGKSI</sequence>
<proteinExistence type="predicted"/>
<evidence type="ECO:0000313" key="1">
    <source>
        <dbReference type="EMBL" id="SIT57964.1"/>
    </source>
</evidence>